<evidence type="ECO:0000313" key="3">
    <source>
        <dbReference type="EMBL" id="STY18297.1"/>
    </source>
</evidence>
<dbReference type="PROSITE" id="PS51186">
    <property type="entry name" value="GNAT"/>
    <property type="match status" value="1"/>
</dbReference>
<name>A0A378KXS2_9GAMM</name>
<dbReference type="InterPro" id="IPR050276">
    <property type="entry name" value="MshD_Acetyltransferase"/>
</dbReference>
<dbReference type="Proteomes" id="UP000054639">
    <property type="component" value="Unassembled WGS sequence"/>
</dbReference>
<dbReference type="SUPFAM" id="SSF55729">
    <property type="entry name" value="Acyl-CoA N-acyltransferases (Nat)"/>
    <property type="match status" value="1"/>
</dbReference>
<reference evidence="2 4" key="1">
    <citation type="submission" date="2015-11" db="EMBL/GenBank/DDBJ databases">
        <title>Genomic analysis of 38 Legionella species identifies large and diverse effector repertoires.</title>
        <authorList>
            <person name="Burstein D."/>
            <person name="Amaro F."/>
            <person name="Zusman T."/>
            <person name="Lifshitz Z."/>
            <person name="Cohen O."/>
            <person name="Gilbert J.A."/>
            <person name="Pupko T."/>
            <person name="Shuman H.A."/>
            <person name="Segal G."/>
        </authorList>
    </citation>
    <scope>NUCLEOTIDE SEQUENCE [LARGE SCALE GENOMIC DNA]</scope>
    <source>
        <strain evidence="2 4">ATCC 49507</strain>
    </source>
</reference>
<evidence type="ECO:0000313" key="5">
    <source>
        <dbReference type="Proteomes" id="UP000254230"/>
    </source>
</evidence>
<dbReference type="Gene3D" id="3.40.630.30">
    <property type="match status" value="1"/>
</dbReference>
<dbReference type="CDD" id="cd04301">
    <property type="entry name" value="NAT_SF"/>
    <property type="match status" value="1"/>
</dbReference>
<keyword evidence="4" id="KW-1185">Reference proteome</keyword>
<dbReference type="PANTHER" id="PTHR43617:SF30">
    <property type="entry name" value="HISTONE ACETYLTRANSFERASE"/>
    <property type="match status" value="1"/>
</dbReference>
<gene>
    <name evidence="3" type="primary">bar</name>
    <name evidence="2" type="ORF">Lqua_3312</name>
    <name evidence="3" type="ORF">NCTC12376_02115</name>
</gene>
<dbReference type="AlphaFoldDB" id="A0A378KXS2"/>
<proteinExistence type="predicted"/>
<dbReference type="STRING" id="45072.Lqua_3312"/>
<organism evidence="3 5">
    <name type="scientific">Legionella quateirensis</name>
    <dbReference type="NCBI Taxonomy" id="45072"/>
    <lineage>
        <taxon>Bacteria</taxon>
        <taxon>Pseudomonadati</taxon>
        <taxon>Pseudomonadota</taxon>
        <taxon>Gammaproteobacteria</taxon>
        <taxon>Legionellales</taxon>
        <taxon>Legionellaceae</taxon>
        <taxon>Legionella</taxon>
    </lineage>
</organism>
<reference evidence="3 5" key="2">
    <citation type="submission" date="2018-06" db="EMBL/GenBank/DDBJ databases">
        <authorList>
            <consortium name="Pathogen Informatics"/>
            <person name="Doyle S."/>
        </authorList>
    </citation>
    <scope>NUCLEOTIDE SEQUENCE [LARGE SCALE GENOMIC DNA]</scope>
    <source>
        <strain evidence="3 5">NCTC12376</strain>
    </source>
</reference>
<evidence type="ECO:0000313" key="4">
    <source>
        <dbReference type="Proteomes" id="UP000054639"/>
    </source>
</evidence>
<dbReference type="EMBL" id="LNYR01000048">
    <property type="protein sequence ID" value="KTD43411.1"/>
    <property type="molecule type" value="Genomic_DNA"/>
</dbReference>
<evidence type="ECO:0000313" key="2">
    <source>
        <dbReference type="EMBL" id="KTD43411.1"/>
    </source>
</evidence>
<sequence length="191" mass="21904">MLINDKLSDSNFIVLIMKKNNLASDIRTATLEDAKAIAENHIRSWQEMYKEFIPESILQELSIEERTQQWSDLIKQKVKVLVIEVHHKIVGFASICAFRDDHGGGVKGEISAIYLHPDYWRLGLGTKLCRAALSELSSSGYKTIYLWVLSDNYQARKFYESLGFQVTGTTKMEEFYEGGALLEEVLYMKKL</sequence>
<feature type="domain" description="N-acetyltransferase" evidence="1">
    <location>
        <begin position="24"/>
        <end position="191"/>
    </location>
</feature>
<dbReference type="InterPro" id="IPR000182">
    <property type="entry name" value="GNAT_dom"/>
</dbReference>
<evidence type="ECO:0000259" key="1">
    <source>
        <dbReference type="PROSITE" id="PS51186"/>
    </source>
</evidence>
<dbReference type="Pfam" id="PF00583">
    <property type="entry name" value="Acetyltransf_1"/>
    <property type="match status" value="1"/>
</dbReference>
<keyword evidence="3" id="KW-0808">Transferase</keyword>
<dbReference type="EMBL" id="UGOW01000001">
    <property type="protein sequence ID" value="STY18297.1"/>
    <property type="molecule type" value="Genomic_DNA"/>
</dbReference>
<dbReference type="Proteomes" id="UP000254230">
    <property type="component" value="Unassembled WGS sequence"/>
</dbReference>
<dbReference type="InterPro" id="IPR016181">
    <property type="entry name" value="Acyl_CoA_acyltransferase"/>
</dbReference>
<keyword evidence="3" id="KW-0012">Acyltransferase</keyword>
<dbReference type="PANTHER" id="PTHR43617">
    <property type="entry name" value="L-AMINO ACID N-ACETYLTRANSFERASE"/>
    <property type="match status" value="1"/>
</dbReference>
<protein>
    <submittedName>
        <fullName evidence="3">GNAT family acetyltransferase</fullName>
        <ecNumber evidence="3">2.3.1.183</ecNumber>
    </submittedName>
</protein>
<accession>A0A378KXS2</accession>
<dbReference type="EC" id="2.3.1.183" evidence="3"/>
<dbReference type="GO" id="GO:0102971">
    <property type="term" value="F:phosphinothricin N-acetyltransferase activity"/>
    <property type="evidence" value="ECO:0007669"/>
    <property type="project" value="UniProtKB-EC"/>
</dbReference>